<evidence type="ECO:0000256" key="1">
    <source>
        <dbReference type="SAM" id="MobiDB-lite"/>
    </source>
</evidence>
<feature type="compositionally biased region" description="Basic and acidic residues" evidence="1">
    <location>
        <begin position="155"/>
        <end position="181"/>
    </location>
</feature>
<reference evidence="3" key="1">
    <citation type="journal article" date="2005" name="Nature">
        <title>The map-based sequence of the rice genome.</title>
        <authorList>
            <consortium name="International rice genome sequencing project (IRGSP)"/>
            <person name="Matsumoto T."/>
            <person name="Wu J."/>
            <person name="Kanamori H."/>
            <person name="Katayose Y."/>
            <person name="Fujisawa M."/>
            <person name="Namiki N."/>
            <person name="Mizuno H."/>
            <person name="Yamamoto K."/>
            <person name="Antonio B.A."/>
            <person name="Baba T."/>
            <person name="Sakata K."/>
            <person name="Nagamura Y."/>
            <person name="Aoki H."/>
            <person name="Arikawa K."/>
            <person name="Arita K."/>
            <person name="Bito T."/>
            <person name="Chiden Y."/>
            <person name="Fujitsuka N."/>
            <person name="Fukunaka R."/>
            <person name="Hamada M."/>
            <person name="Harada C."/>
            <person name="Hayashi A."/>
            <person name="Hijishita S."/>
            <person name="Honda M."/>
            <person name="Hosokawa S."/>
            <person name="Ichikawa Y."/>
            <person name="Idonuma A."/>
            <person name="Iijima M."/>
            <person name="Ikeda M."/>
            <person name="Ikeno M."/>
            <person name="Ito K."/>
            <person name="Ito S."/>
            <person name="Ito T."/>
            <person name="Ito Y."/>
            <person name="Ito Y."/>
            <person name="Iwabuchi A."/>
            <person name="Kamiya K."/>
            <person name="Karasawa W."/>
            <person name="Kurita K."/>
            <person name="Katagiri S."/>
            <person name="Kikuta A."/>
            <person name="Kobayashi H."/>
            <person name="Kobayashi N."/>
            <person name="Machita K."/>
            <person name="Maehara T."/>
            <person name="Masukawa M."/>
            <person name="Mizubayashi T."/>
            <person name="Mukai Y."/>
            <person name="Nagasaki H."/>
            <person name="Nagata Y."/>
            <person name="Naito S."/>
            <person name="Nakashima M."/>
            <person name="Nakama Y."/>
            <person name="Nakamichi Y."/>
            <person name="Nakamura M."/>
            <person name="Meguro A."/>
            <person name="Negishi M."/>
            <person name="Ohta I."/>
            <person name="Ohta T."/>
            <person name="Okamoto M."/>
            <person name="Ono N."/>
            <person name="Saji S."/>
            <person name="Sakaguchi M."/>
            <person name="Sakai K."/>
            <person name="Shibata M."/>
            <person name="Shimokawa T."/>
            <person name="Song J."/>
            <person name="Takazaki Y."/>
            <person name="Terasawa K."/>
            <person name="Tsugane M."/>
            <person name="Tsuji K."/>
            <person name="Ueda S."/>
            <person name="Waki K."/>
            <person name="Yamagata H."/>
            <person name="Yamamoto M."/>
            <person name="Yamamoto S."/>
            <person name="Yamane H."/>
            <person name="Yoshiki S."/>
            <person name="Yoshihara R."/>
            <person name="Yukawa K."/>
            <person name="Zhong H."/>
            <person name="Yano M."/>
            <person name="Yuan Q."/>
            <person name="Ouyang S."/>
            <person name="Liu J."/>
            <person name="Jones K.M."/>
            <person name="Gansberger K."/>
            <person name="Moffat K."/>
            <person name="Hill J."/>
            <person name="Bera J."/>
            <person name="Fadrosh D."/>
            <person name="Jin S."/>
            <person name="Johri S."/>
            <person name="Kim M."/>
            <person name="Overton L."/>
            <person name="Reardon M."/>
            <person name="Tsitrin T."/>
            <person name="Vuong H."/>
            <person name="Weaver B."/>
            <person name="Ciecko A."/>
            <person name="Tallon L."/>
            <person name="Jackson J."/>
            <person name="Pai G."/>
            <person name="Aken S.V."/>
            <person name="Utterback T."/>
            <person name="Reidmuller S."/>
            <person name="Feldblyum T."/>
            <person name="Hsiao J."/>
            <person name="Zismann V."/>
            <person name="Iobst S."/>
            <person name="de Vazeille A.R."/>
            <person name="Buell C.R."/>
            <person name="Ying K."/>
            <person name="Li Y."/>
            <person name="Lu T."/>
            <person name="Huang Y."/>
            <person name="Zhao Q."/>
            <person name="Feng Q."/>
            <person name="Zhang L."/>
            <person name="Zhu J."/>
            <person name="Weng Q."/>
            <person name="Mu J."/>
            <person name="Lu Y."/>
            <person name="Fan D."/>
            <person name="Liu Y."/>
            <person name="Guan J."/>
            <person name="Zhang Y."/>
            <person name="Yu S."/>
            <person name="Liu X."/>
            <person name="Zhang Y."/>
            <person name="Hong G."/>
            <person name="Han B."/>
            <person name="Choisne N."/>
            <person name="Demange N."/>
            <person name="Orjeda G."/>
            <person name="Samain S."/>
            <person name="Cattolico L."/>
            <person name="Pelletier E."/>
            <person name="Couloux A."/>
            <person name="Segurens B."/>
            <person name="Wincker P."/>
            <person name="D'Hont A."/>
            <person name="Scarpelli C."/>
            <person name="Weissenbach J."/>
            <person name="Salanoubat M."/>
            <person name="Quetier F."/>
            <person name="Yu Y."/>
            <person name="Kim H.R."/>
            <person name="Rambo T."/>
            <person name="Currie J."/>
            <person name="Collura K."/>
            <person name="Luo M."/>
            <person name="Yang T."/>
            <person name="Ammiraju J.S.S."/>
            <person name="Engler F."/>
            <person name="Soderlund C."/>
            <person name="Wing R.A."/>
            <person name="Palmer L.E."/>
            <person name="de la Bastide M."/>
            <person name="Spiegel L."/>
            <person name="Nascimento L."/>
            <person name="Zutavern T."/>
            <person name="O'Shaughnessy A."/>
            <person name="Dike S."/>
            <person name="Dedhia N."/>
            <person name="Preston R."/>
            <person name="Balija V."/>
            <person name="McCombie W.R."/>
            <person name="Chow T."/>
            <person name="Chen H."/>
            <person name="Chung M."/>
            <person name="Chen C."/>
            <person name="Shaw J."/>
            <person name="Wu H."/>
            <person name="Hsiao K."/>
            <person name="Chao Y."/>
            <person name="Chu M."/>
            <person name="Cheng C."/>
            <person name="Hour A."/>
            <person name="Lee P."/>
            <person name="Lin S."/>
            <person name="Lin Y."/>
            <person name="Liou J."/>
            <person name="Liu S."/>
            <person name="Hsing Y."/>
            <person name="Raghuvanshi S."/>
            <person name="Mohanty A."/>
            <person name="Bharti A.K."/>
            <person name="Gaur A."/>
            <person name="Gupta V."/>
            <person name="Kumar D."/>
            <person name="Ravi V."/>
            <person name="Vij S."/>
            <person name="Kapur A."/>
            <person name="Khurana P."/>
            <person name="Khurana P."/>
            <person name="Khurana J.P."/>
            <person name="Tyagi A.K."/>
            <person name="Gaikwad K."/>
            <person name="Singh A."/>
            <person name="Dalal V."/>
            <person name="Srivastava S."/>
            <person name="Dixit A."/>
            <person name="Pal A.K."/>
            <person name="Ghazi I.A."/>
            <person name="Yadav M."/>
            <person name="Pandit A."/>
            <person name="Bhargava A."/>
            <person name="Sureshbabu K."/>
            <person name="Batra K."/>
            <person name="Sharma T.R."/>
            <person name="Mohapatra T."/>
            <person name="Singh N.K."/>
            <person name="Messing J."/>
            <person name="Nelson A.B."/>
            <person name="Fuks G."/>
            <person name="Kavchok S."/>
            <person name="Keizer G."/>
            <person name="Linton E."/>
            <person name="Llaca V."/>
            <person name="Song R."/>
            <person name="Tanyolac B."/>
            <person name="Young S."/>
            <person name="Ho-Il K."/>
            <person name="Hahn J.H."/>
            <person name="Sangsakoo G."/>
            <person name="Vanavichit A."/>
            <person name="de Mattos Luiz.A.T."/>
            <person name="Zimmer P.D."/>
            <person name="Malone G."/>
            <person name="Dellagostin O."/>
            <person name="de Oliveira A.C."/>
            <person name="Bevan M."/>
            <person name="Bancroft I."/>
            <person name="Minx P."/>
            <person name="Cordum H."/>
            <person name="Wilson R."/>
            <person name="Cheng Z."/>
            <person name="Jin W."/>
            <person name="Jiang J."/>
            <person name="Leong S.A."/>
            <person name="Iwama H."/>
            <person name="Gojobori T."/>
            <person name="Itoh T."/>
            <person name="Niimura Y."/>
            <person name="Fujii Y."/>
            <person name="Habara T."/>
            <person name="Sakai H."/>
            <person name="Sato Y."/>
            <person name="Wilson G."/>
            <person name="Kumar K."/>
            <person name="McCouch S."/>
            <person name="Juretic N."/>
            <person name="Hoen D."/>
            <person name="Wright S."/>
            <person name="Bruskiewich R."/>
            <person name="Bureau T."/>
            <person name="Miyao A."/>
            <person name="Hirochika H."/>
            <person name="Nishikawa T."/>
            <person name="Kadowaki K."/>
            <person name="Sugiura M."/>
            <person name="Burr B."/>
            <person name="Sasaki T."/>
        </authorList>
    </citation>
    <scope>NUCLEOTIDE SEQUENCE [LARGE SCALE GENOMIC DNA]</scope>
    <source>
        <strain evidence="3">cv. Nipponbare</strain>
    </source>
</reference>
<feature type="compositionally biased region" description="Basic and acidic residues" evidence="1">
    <location>
        <begin position="124"/>
        <end position="138"/>
    </location>
</feature>
<accession>Q6ATC9</accession>
<feature type="region of interest" description="Disordered" evidence="1">
    <location>
        <begin position="27"/>
        <end position="181"/>
    </location>
</feature>
<protein>
    <recommendedName>
        <fullName evidence="4">Pr1-like protein</fullName>
    </recommendedName>
</protein>
<dbReference type="EMBL" id="AC137610">
    <property type="protein sequence ID" value="AAT85134.1"/>
    <property type="molecule type" value="Genomic_DNA"/>
</dbReference>
<name>Q6ATC9_ORYSJ</name>
<feature type="compositionally biased region" description="Basic and acidic residues" evidence="1">
    <location>
        <begin position="55"/>
        <end position="70"/>
    </location>
</feature>
<dbReference type="AlphaFoldDB" id="Q6ATC9"/>
<feature type="compositionally biased region" description="Gly residues" evidence="1">
    <location>
        <begin position="139"/>
        <end position="154"/>
    </location>
</feature>
<evidence type="ECO:0000313" key="3">
    <source>
        <dbReference type="Proteomes" id="UP000000763"/>
    </source>
</evidence>
<gene>
    <name evidence="2" type="ORF">OSJNBa0018H09.17</name>
</gene>
<proteinExistence type="predicted"/>
<evidence type="ECO:0008006" key="4">
    <source>
        <dbReference type="Google" id="ProtNLM"/>
    </source>
</evidence>
<dbReference type="Proteomes" id="UP000000763">
    <property type="component" value="Chromosome 5"/>
</dbReference>
<organism evidence="2 3">
    <name type="scientific">Oryza sativa subsp. japonica</name>
    <name type="common">Rice</name>
    <dbReference type="NCBI Taxonomy" id="39947"/>
    <lineage>
        <taxon>Eukaryota</taxon>
        <taxon>Viridiplantae</taxon>
        <taxon>Streptophyta</taxon>
        <taxon>Embryophyta</taxon>
        <taxon>Tracheophyta</taxon>
        <taxon>Spermatophyta</taxon>
        <taxon>Magnoliopsida</taxon>
        <taxon>Liliopsida</taxon>
        <taxon>Poales</taxon>
        <taxon>Poaceae</taxon>
        <taxon>BOP clade</taxon>
        <taxon>Oryzoideae</taxon>
        <taxon>Oryzeae</taxon>
        <taxon>Oryzinae</taxon>
        <taxon>Oryza</taxon>
        <taxon>Oryza sativa</taxon>
    </lineage>
</organism>
<reference evidence="3" key="2">
    <citation type="journal article" date="2008" name="Nucleic Acids Res.">
        <title>The rice annotation project database (RAP-DB): 2008 update.</title>
        <authorList>
            <consortium name="The rice annotation project (RAP)"/>
        </authorList>
    </citation>
    <scope>GENOME REANNOTATION</scope>
    <source>
        <strain evidence="3">cv. Nipponbare</strain>
    </source>
</reference>
<evidence type="ECO:0000313" key="2">
    <source>
        <dbReference type="EMBL" id="AAT85134.1"/>
    </source>
</evidence>
<sequence length="181" mass="18856">MMCLALLVFPIDGFDFHEERIFRSCSPRGRAEGGLAGTADGRRTRTRAPMVAAGDQRRGGAAPEREEERGKRRGRSTAHPETAKAAETADGAEEDGGAARDDEGDGAPAVGERNGGADEVDGDAAERTEVSPSKEEVRSGGGGGTELGGDGGEGGARREHDFDGESERRAAETKERSSGNV</sequence>